<sequence>MCGRVFDPLIDAVGSGRRNNSGPAYPTFIYLSLLPTAGQTNTAGIRNDAPLTSRSRCQPELKPSVRLSLLYGVKYAIGEKGKRWIALNERPSSS</sequence>
<dbReference type="Proteomes" id="UP000826195">
    <property type="component" value="Unassembled WGS sequence"/>
</dbReference>
<comment type="caution">
    <text evidence="1">The sequence shown here is derived from an EMBL/GenBank/DDBJ whole genome shotgun (WGS) entry which is preliminary data.</text>
</comment>
<dbReference type="AlphaFoldDB" id="A0AAV7II75"/>
<gene>
    <name evidence="1" type="ORF">KQX54_014914</name>
</gene>
<accession>A0AAV7II75</accession>
<evidence type="ECO:0000313" key="2">
    <source>
        <dbReference type="Proteomes" id="UP000826195"/>
    </source>
</evidence>
<evidence type="ECO:0000313" key="1">
    <source>
        <dbReference type="EMBL" id="KAH0552763.1"/>
    </source>
</evidence>
<reference evidence="1 2" key="1">
    <citation type="journal article" date="2021" name="J. Hered.">
        <title>A chromosome-level genome assembly of the parasitoid wasp, Cotesia glomerata (Hymenoptera: Braconidae).</title>
        <authorList>
            <person name="Pinto B.J."/>
            <person name="Weis J.J."/>
            <person name="Gamble T."/>
            <person name="Ode P.J."/>
            <person name="Paul R."/>
            <person name="Zaspel J.M."/>
        </authorList>
    </citation>
    <scope>NUCLEOTIDE SEQUENCE [LARGE SCALE GENOMIC DNA]</scope>
    <source>
        <strain evidence="1">CgM1</strain>
    </source>
</reference>
<proteinExistence type="predicted"/>
<protein>
    <submittedName>
        <fullName evidence="1">Uncharacterized protein</fullName>
    </submittedName>
</protein>
<dbReference type="EMBL" id="JAHXZJ010001492">
    <property type="protein sequence ID" value="KAH0552763.1"/>
    <property type="molecule type" value="Genomic_DNA"/>
</dbReference>
<name>A0AAV7II75_COTGL</name>
<organism evidence="1 2">
    <name type="scientific">Cotesia glomerata</name>
    <name type="common">Lepidopteran parasitic wasp</name>
    <name type="synonym">Apanteles glomeratus</name>
    <dbReference type="NCBI Taxonomy" id="32391"/>
    <lineage>
        <taxon>Eukaryota</taxon>
        <taxon>Metazoa</taxon>
        <taxon>Ecdysozoa</taxon>
        <taxon>Arthropoda</taxon>
        <taxon>Hexapoda</taxon>
        <taxon>Insecta</taxon>
        <taxon>Pterygota</taxon>
        <taxon>Neoptera</taxon>
        <taxon>Endopterygota</taxon>
        <taxon>Hymenoptera</taxon>
        <taxon>Apocrita</taxon>
        <taxon>Ichneumonoidea</taxon>
        <taxon>Braconidae</taxon>
        <taxon>Microgastrinae</taxon>
        <taxon>Cotesia</taxon>
    </lineage>
</organism>
<keyword evidence="2" id="KW-1185">Reference proteome</keyword>